<name>A0A0G0TVM1_9BACT</name>
<dbReference type="Proteomes" id="UP000034531">
    <property type="component" value="Unassembled WGS sequence"/>
</dbReference>
<dbReference type="Gene3D" id="3.30.700.10">
    <property type="entry name" value="Glycoprotein, Type 4 Pilin"/>
    <property type="match status" value="1"/>
</dbReference>
<evidence type="ECO:0000313" key="2">
    <source>
        <dbReference type="Proteomes" id="UP000034531"/>
    </source>
</evidence>
<dbReference type="InterPro" id="IPR045584">
    <property type="entry name" value="Pilin-like"/>
</dbReference>
<reference evidence="1 2" key="1">
    <citation type="journal article" date="2015" name="Nature">
        <title>rRNA introns, odd ribosomes, and small enigmatic genomes across a large radiation of phyla.</title>
        <authorList>
            <person name="Brown C.T."/>
            <person name="Hug L.A."/>
            <person name="Thomas B.C."/>
            <person name="Sharon I."/>
            <person name="Castelle C.J."/>
            <person name="Singh A."/>
            <person name="Wilkins M.J."/>
            <person name="Williams K.H."/>
            <person name="Banfield J.F."/>
        </authorList>
    </citation>
    <scope>NUCLEOTIDE SEQUENCE [LARGE SCALE GENOMIC DNA]</scope>
</reference>
<comment type="caution">
    <text evidence="1">The sequence shown here is derived from an EMBL/GenBank/DDBJ whole genome shotgun (WGS) entry which is preliminary data.</text>
</comment>
<evidence type="ECO:0008006" key="3">
    <source>
        <dbReference type="Google" id="ProtNLM"/>
    </source>
</evidence>
<protein>
    <recommendedName>
        <fullName evidence="3">Type II secretion system protein GspG C-terminal domain-containing protein</fullName>
    </recommendedName>
</protein>
<organism evidence="1 2">
    <name type="scientific">Candidatus Curtissbacteria bacterium GW2011_GWA1_40_16</name>
    <dbReference type="NCBI Taxonomy" id="1618405"/>
    <lineage>
        <taxon>Bacteria</taxon>
        <taxon>Candidatus Curtissiibacteriota</taxon>
    </lineage>
</organism>
<accession>A0A0G0TVM1</accession>
<sequence length="109" mass="11872">MPIIAGVILVGTLGVGSYVQEEAMDVVLRYNLSQISQVLEIYYVENGKYPESLDMLVKSGEVKNINIGDYKYLAVGDGQKAAVLGTKSYCWRSEDGKVRGTTSESSCLP</sequence>
<proteinExistence type="predicted"/>
<dbReference type="SUPFAM" id="SSF54523">
    <property type="entry name" value="Pili subunits"/>
    <property type="match status" value="1"/>
</dbReference>
<evidence type="ECO:0000313" key="1">
    <source>
        <dbReference type="EMBL" id="KKR51095.1"/>
    </source>
</evidence>
<dbReference type="EMBL" id="LBYI01000003">
    <property type="protein sequence ID" value="KKR51095.1"/>
    <property type="molecule type" value="Genomic_DNA"/>
</dbReference>
<dbReference type="AlphaFoldDB" id="A0A0G0TVM1"/>
<gene>
    <name evidence="1" type="ORF">UT84_C0003G0090</name>
</gene>